<evidence type="ECO:0000256" key="3">
    <source>
        <dbReference type="ARBA" id="ARBA00004906"/>
    </source>
</evidence>
<sequence length="261" mass="26703">MTATPMAPSPPAARSPPPLPPPLAVDVAVIAGVLTAVLLALFLFLIYAKHCKHRGGAGAGGGGRPGLGLGFAPSSCERCRSGLSGSAVGALPAVRFGDMAGAGAGAGRATECAVCLGAFDAAELLRVLPGCRHAFHAECVDTWLLAHSTCPVCRRRVARGDVYVPIAIVPEPEPTTASGDPAPPVAGMVVPGRRSAGDAEEVQVAAVHDRPRDQRWSTDGLVDRVAYLEAARDRRDLGILVVSSAHGSQGSRSVVVTPRSC</sequence>
<feature type="transmembrane region" description="Helical" evidence="14">
    <location>
        <begin position="27"/>
        <end position="48"/>
    </location>
</feature>
<comment type="catalytic activity">
    <reaction evidence="1">
        <text>S-ubiquitinyl-[E2 ubiquitin-conjugating enzyme]-L-cysteine + [acceptor protein]-L-lysine = [E2 ubiquitin-conjugating enzyme]-L-cysteine + N(6)-ubiquitinyl-[acceptor protein]-L-lysine.</text>
        <dbReference type="EC" id="2.3.2.27"/>
    </reaction>
</comment>
<dbReference type="EC" id="2.3.2.27" evidence="4"/>
<evidence type="ECO:0000256" key="13">
    <source>
        <dbReference type="PROSITE-ProRule" id="PRU00175"/>
    </source>
</evidence>
<evidence type="ECO:0000313" key="16">
    <source>
        <dbReference type="EMBL" id="TKW24007.1"/>
    </source>
</evidence>
<comment type="subcellular location">
    <subcellularLocation>
        <location evidence="2">Membrane</location>
        <topology evidence="2">Single-pass membrane protein</topology>
    </subcellularLocation>
</comment>
<dbReference type="CDD" id="cd16461">
    <property type="entry name" value="RING-H2_EL5-like"/>
    <property type="match status" value="1"/>
</dbReference>
<dbReference type="GO" id="GO:0016020">
    <property type="term" value="C:membrane"/>
    <property type="evidence" value="ECO:0007669"/>
    <property type="project" value="UniProtKB-SubCell"/>
</dbReference>
<dbReference type="PROSITE" id="PS50089">
    <property type="entry name" value="ZF_RING_2"/>
    <property type="match status" value="1"/>
</dbReference>
<evidence type="ECO:0000256" key="14">
    <source>
        <dbReference type="SAM" id="Phobius"/>
    </source>
</evidence>
<dbReference type="Proteomes" id="UP000298652">
    <property type="component" value="Chromosome 3"/>
</dbReference>
<dbReference type="SMART" id="SM00184">
    <property type="entry name" value="RING"/>
    <property type="match status" value="1"/>
</dbReference>
<dbReference type="InterPro" id="IPR001841">
    <property type="entry name" value="Znf_RING"/>
</dbReference>
<comment type="pathway">
    <text evidence="3">Protein modification; protein ubiquitination.</text>
</comment>
<evidence type="ECO:0000256" key="12">
    <source>
        <dbReference type="ARBA" id="ARBA00023136"/>
    </source>
</evidence>
<name>A0A4U6VIG8_SETVI</name>
<dbReference type="Gramene" id="TKW24007">
    <property type="protein sequence ID" value="TKW24007"/>
    <property type="gene ID" value="SEVIR_3G024250v2"/>
</dbReference>
<keyword evidence="5" id="KW-0808">Transferase</keyword>
<dbReference type="PANTHER" id="PTHR46539">
    <property type="entry name" value="E3 UBIQUITIN-PROTEIN LIGASE ATL42"/>
    <property type="match status" value="1"/>
</dbReference>
<dbReference type="EMBL" id="CM016554">
    <property type="protein sequence ID" value="TKW24007.1"/>
    <property type="molecule type" value="Genomic_DNA"/>
</dbReference>
<evidence type="ECO:0000256" key="8">
    <source>
        <dbReference type="ARBA" id="ARBA00022771"/>
    </source>
</evidence>
<evidence type="ECO:0000256" key="11">
    <source>
        <dbReference type="ARBA" id="ARBA00022989"/>
    </source>
</evidence>
<dbReference type="SUPFAM" id="SSF57850">
    <property type="entry name" value="RING/U-box"/>
    <property type="match status" value="1"/>
</dbReference>
<protein>
    <recommendedName>
        <fullName evidence="4">RING-type E3 ubiquitin transferase</fullName>
        <ecNumber evidence="4">2.3.2.27</ecNumber>
    </recommendedName>
</protein>
<proteinExistence type="predicted"/>
<dbReference type="Pfam" id="PF13639">
    <property type="entry name" value="zf-RING_2"/>
    <property type="match status" value="1"/>
</dbReference>
<keyword evidence="17" id="KW-1185">Reference proteome</keyword>
<organism evidence="16 17">
    <name type="scientific">Setaria viridis</name>
    <name type="common">Green bristlegrass</name>
    <name type="synonym">Setaria italica subsp. viridis</name>
    <dbReference type="NCBI Taxonomy" id="4556"/>
    <lineage>
        <taxon>Eukaryota</taxon>
        <taxon>Viridiplantae</taxon>
        <taxon>Streptophyta</taxon>
        <taxon>Embryophyta</taxon>
        <taxon>Tracheophyta</taxon>
        <taxon>Spermatophyta</taxon>
        <taxon>Magnoliopsida</taxon>
        <taxon>Liliopsida</taxon>
        <taxon>Poales</taxon>
        <taxon>Poaceae</taxon>
        <taxon>PACMAD clade</taxon>
        <taxon>Panicoideae</taxon>
        <taxon>Panicodae</taxon>
        <taxon>Paniceae</taxon>
        <taxon>Cenchrinae</taxon>
        <taxon>Setaria</taxon>
    </lineage>
</organism>
<dbReference type="PANTHER" id="PTHR46539:SF5">
    <property type="entry name" value="RING ZINC FINGER DOMAIN SUPERFAMILY PROTEIN-RELATED"/>
    <property type="match status" value="1"/>
</dbReference>
<keyword evidence="12 14" id="KW-0472">Membrane</keyword>
<evidence type="ECO:0000256" key="7">
    <source>
        <dbReference type="ARBA" id="ARBA00022723"/>
    </source>
</evidence>
<dbReference type="AlphaFoldDB" id="A0A4U6VIG8"/>
<evidence type="ECO:0000256" key="9">
    <source>
        <dbReference type="ARBA" id="ARBA00022786"/>
    </source>
</evidence>
<accession>A0A4U6VIG8</accession>
<dbReference type="Gene3D" id="3.30.40.10">
    <property type="entry name" value="Zinc/RING finger domain, C3HC4 (zinc finger)"/>
    <property type="match status" value="1"/>
</dbReference>
<dbReference type="OMA" id="CKHRGGA"/>
<gene>
    <name evidence="16" type="ORF">SEVIR_3G024250v2</name>
</gene>
<dbReference type="GO" id="GO:0008270">
    <property type="term" value="F:zinc ion binding"/>
    <property type="evidence" value="ECO:0007669"/>
    <property type="project" value="UniProtKB-KW"/>
</dbReference>
<keyword evidence="6 14" id="KW-0812">Transmembrane</keyword>
<evidence type="ECO:0000256" key="4">
    <source>
        <dbReference type="ARBA" id="ARBA00012483"/>
    </source>
</evidence>
<dbReference type="FunFam" id="3.30.40.10:FF:000187">
    <property type="entry name" value="E3 ubiquitin-protein ligase ATL6"/>
    <property type="match status" value="1"/>
</dbReference>
<keyword evidence="9" id="KW-0833">Ubl conjugation pathway</keyword>
<evidence type="ECO:0000313" key="17">
    <source>
        <dbReference type="Proteomes" id="UP000298652"/>
    </source>
</evidence>
<reference evidence="16" key="1">
    <citation type="submission" date="2019-03" db="EMBL/GenBank/DDBJ databases">
        <title>WGS assembly of Setaria viridis.</title>
        <authorList>
            <person name="Huang P."/>
            <person name="Jenkins J."/>
            <person name="Grimwood J."/>
            <person name="Barry K."/>
            <person name="Healey A."/>
            <person name="Mamidi S."/>
            <person name="Sreedasyam A."/>
            <person name="Shu S."/>
            <person name="Feldman M."/>
            <person name="Wu J."/>
            <person name="Yu Y."/>
            <person name="Chen C."/>
            <person name="Johnson J."/>
            <person name="Rokhsar D."/>
            <person name="Baxter I."/>
            <person name="Schmutz J."/>
            <person name="Brutnell T."/>
            <person name="Kellogg E."/>
        </authorList>
    </citation>
    <scope>NUCLEOTIDE SEQUENCE [LARGE SCALE GENOMIC DNA]</scope>
</reference>
<evidence type="ECO:0000256" key="2">
    <source>
        <dbReference type="ARBA" id="ARBA00004167"/>
    </source>
</evidence>
<evidence type="ECO:0000259" key="15">
    <source>
        <dbReference type="PROSITE" id="PS50089"/>
    </source>
</evidence>
<keyword evidence="11 14" id="KW-1133">Transmembrane helix</keyword>
<evidence type="ECO:0000256" key="10">
    <source>
        <dbReference type="ARBA" id="ARBA00022833"/>
    </source>
</evidence>
<dbReference type="InterPro" id="IPR013083">
    <property type="entry name" value="Znf_RING/FYVE/PHD"/>
</dbReference>
<keyword evidence="8 13" id="KW-0863">Zinc-finger</keyword>
<evidence type="ECO:0000256" key="5">
    <source>
        <dbReference type="ARBA" id="ARBA00022679"/>
    </source>
</evidence>
<feature type="domain" description="RING-type" evidence="15">
    <location>
        <begin position="112"/>
        <end position="154"/>
    </location>
</feature>
<evidence type="ECO:0000256" key="1">
    <source>
        <dbReference type="ARBA" id="ARBA00000900"/>
    </source>
</evidence>
<evidence type="ECO:0000256" key="6">
    <source>
        <dbReference type="ARBA" id="ARBA00022692"/>
    </source>
</evidence>
<keyword evidence="10" id="KW-0862">Zinc</keyword>
<keyword evidence="7" id="KW-0479">Metal-binding</keyword>
<dbReference type="GO" id="GO:0061630">
    <property type="term" value="F:ubiquitin protein ligase activity"/>
    <property type="evidence" value="ECO:0007669"/>
    <property type="project" value="UniProtKB-EC"/>
</dbReference>